<proteinExistence type="predicted"/>
<dbReference type="RefSeq" id="WP_126009410.1">
    <property type="nucleotide sequence ID" value="NZ_CP032509.1"/>
</dbReference>
<name>A0A3Q8XN23_9HYPH</name>
<dbReference type="InterPro" id="IPR021829">
    <property type="entry name" value="DUF3419"/>
</dbReference>
<dbReference type="InterPro" id="IPR029063">
    <property type="entry name" value="SAM-dependent_MTases_sf"/>
</dbReference>
<dbReference type="EMBL" id="CP032509">
    <property type="protein sequence ID" value="AZN71260.1"/>
    <property type="molecule type" value="Genomic_DNA"/>
</dbReference>
<dbReference type="KEGG" id="abaw:D5400_08260"/>
<dbReference type="Proteomes" id="UP000268192">
    <property type="component" value="Chromosome"/>
</dbReference>
<dbReference type="AlphaFoldDB" id="A0A3Q8XN23"/>
<gene>
    <name evidence="1" type="ORF">D5400_08260</name>
</gene>
<accession>A0A3Q8XN23</accession>
<evidence type="ECO:0000313" key="2">
    <source>
        <dbReference type="Proteomes" id="UP000268192"/>
    </source>
</evidence>
<evidence type="ECO:0000313" key="1">
    <source>
        <dbReference type="EMBL" id="AZN71260.1"/>
    </source>
</evidence>
<reference evidence="1 2" key="1">
    <citation type="submission" date="2018-09" db="EMBL/GenBank/DDBJ databases">
        <title>Marinorhizobium profundi gen. nov., sp. nov., isolated from a deep-sea sediment sample from the New Britain Trench and proposal of Marinorhizobiaceae fam. nov. in the order Rhizobiales of the class Alphaproteobacteria.</title>
        <authorList>
            <person name="Cao J."/>
        </authorList>
    </citation>
    <scope>NUCLEOTIDE SEQUENCE [LARGE SCALE GENOMIC DNA]</scope>
    <source>
        <strain evidence="1 2">WS11</strain>
    </source>
</reference>
<organism evidence="1 2">
    <name type="scientific">Georhizobium profundi</name>
    <dbReference type="NCBI Taxonomy" id="2341112"/>
    <lineage>
        <taxon>Bacteria</taxon>
        <taxon>Pseudomonadati</taxon>
        <taxon>Pseudomonadota</taxon>
        <taxon>Alphaproteobacteria</taxon>
        <taxon>Hyphomicrobiales</taxon>
        <taxon>Rhizobiaceae</taxon>
        <taxon>Georhizobium</taxon>
    </lineage>
</organism>
<dbReference type="PANTHER" id="PTHR47473">
    <property type="entry name" value="BTA1P"/>
    <property type="match status" value="1"/>
</dbReference>
<dbReference type="Pfam" id="PF11899">
    <property type="entry name" value="DUF3419"/>
    <property type="match status" value="1"/>
</dbReference>
<dbReference type="PANTHER" id="PTHR47473:SF1">
    <property type="entry name" value="METHYLTRANSFERASE DOMAIN-CONTAINING PROTEIN"/>
    <property type="match status" value="1"/>
</dbReference>
<dbReference type="OrthoDB" id="1522784at2"/>
<protein>
    <submittedName>
        <fullName evidence="1">DUF3419 family protein</fullName>
    </submittedName>
</protein>
<sequence length="416" mass="46660">MTGITRGLPGRKTRHIRDAVLRHSPISKAGLSERLFAFVFSGLVYPQIWEDPEVDMQAMALTPKSRIVTIGSGGCNVLSYLTRAPARIDVVDLNRAHIALNKLKLASVAHLPSQSDFFRFFAGTHQSHNSLAYHQFVAPHLDAQSRAYWEGRGLNGRKRITIFNRNFYRSGLLGLFISAGHLAARLHGVNPAEIMQTRSMREQRQFFDEHLAPLFDKPLIRLLTRSKASLFGLGIPPAQYEELAAADAEMRVTNVLRARLEKLACHFPLEDNYFAWQAFARHYPEPDEGSLPPYLQARHHATLRENAGRVFVHHQSFTTLLADKPASSVDRYILLDAQDWMSDAQLNALWTEICRTAAPGARVIFRTAGEPSILPGRLLPVLLDQWNYNAAASAEGHARDRSAIYGGLHVYERKGA</sequence>
<dbReference type="SUPFAM" id="SSF53335">
    <property type="entry name" value="S-adenosyl-L-methionine-dependent methyltransferases"/>
    <property type="match status" value="1"/>
</dbReference>
<keyword evidence="2" id="KW-1185">Reference proteome</keyword>